<dbReference type="Pfam" id="PF01184">
    <property type="entry name" value="Gpr1_Fun34_YaaH"/>
    <property type="match status" value="1"/>
</dbReference>
<reference evidence="9" key="1">
    <citation type="submission" date="2016-06" db="UniProtKB">
        <authorList>
            <consortium name="WormBaseParasite"/>
        </authorList>
    </citation>
    <scope>IDENTIFICATION</scope>
</reference>
<dbReference type="WBParaSite" id="SBAD_0000886301-mRNA-1">
    <property type="protein sequence ID" value="SBAD_0000886301-mRNA-1"/>
    <property type="gene ID" value="SBAD_0000886301"/>
</dbReference>
<reference evidence="7 8" key="2">
    <citation type="submission" date="2018-11" db="EMBL/GenBank/DDBJ databases">
        <authorList>
            <consortium name="Pathogen Informatics"/>
        </authorList>
    </citation>
    <scope>NUCLEOTIDE SEQUENCE [LARGE SCALE GENOMIC DNA]</scope>
</reference>
<evidence type="ECO:0000256" key="5">
    <source>
        <dbReference type="ARBA" id="ARBA00023136"/>
    </source>
</evidence>
<feature type="transmembrane region" description="Helical" evidence="6">
    <location>
        <begin position="20"/>
        <end position="39"/>
    </location>
</feature>
<protein>
    <submittedName>
        <fullName evidence="9">MARVEL domain-containing protein</fullName>
    </submittedName>
</protein>
<dbReference type="AlphaFoldDB" id="A0A183IY54"/>
<name>A0A183IY54_9BILA</name>
<evidence type="ECO:0000256" key="1">
    <source>
        <dbReference type="ARBA" id="ARBA00004141"/>
    </source>
</evidence>
<feature type="transmembrane region" description="Helical" evidence="6">
    <location>
        <begin position="51"/>
        <end position="69"/>
    </location>
</feature>
<accession>A0A183IY54</accession>
<evidence type="ECO:0000256" key="6">
    <source>
        <dbReference type="SAM" id="Phobius"/>
    </source>
</evidence>
<dbReference type="PANTHER" id="PTHR30178:SF3">
    <property type="entry name" value="SUCCINATE-ACETATE_PROTON SYMPORTER SATP"/>
    <property type="match status" value="1"/>
</dbReference>
<dbReference type="InterPro" id="IPR047623">
    <property type="entry name" value="SatP"/>
</dbReference>
<evidence type="ECO:0000256" key="2">
    <source>
        <dbReference type="ARBA" id="ARBA00005587"/>
    </source>
</evidence>
<sequence length="160" mass="18551">MRYILALGCQEFHTGNNFGYGVFSVFGGLWTCFGLIVLSEHMGWYHPVKEDMGWVMVVFSVYTGIWIFPTLYMDAALFAMFTVLFIAFIFTDIGHFFEPVSRYFEFTAATLFMIGGFIAWYIMAHFIYLDIFKSDLVPLGRAPILFFRQRQYAKAEQSVP</sequence>
<dbReference type="Proteomes" id="UP000270296">
    <property type="component" value="Unassembled WGS sequence"/>
</dbReference>
<evidence type="ECO:0000313" key="9">
    <source>
        <dbReference type="WBParaSite" id="SBAD_0000886301-mRNA-1"/>
    </source>
</evidence>
<keyword evidence="8" id="KW-1185">Reference proteome</keyword>
<dbReference type="GO" id="GO:0005886">
    <property type="term" value="C:plasma membrane"/>
    <property type="evidence" value="ECO:0007669"/>
    <property type="project" value="TreeGrafter"/>
</dbReference>
<evidence type="ECO:0000256" key="4">
    <source>
        <dbReference type="ARBA" id="ARBA00022989"/>
    </source>
</evidence>
<proteinExistence type="inferred from homology"/>
<dbReference type="GO" id="GO:0015360">
    <property type="term" value="F:acetate:proton symporter activity"/>
    <property type="evidence" value="ECO:0007669"/>
    <property type="project" value="TreeGrafter"/>
</dbReference>
<dbReference type="PANTHER" id="PTHR30178">
    <property type="entry name" value="INNER MEMBRANE PROTEIN YAAH"/>
    <property type="match status" value="1"/>
</dbReference>
<evidence type="ECO:0000256" key="3">
    <source>
        <dbReference type="ARBA" id="ARBA00022692"/>
    </source>
</evidence>
<dbReference type="OrthoDB" id="3648309at2759"/>
<keyword evidence="5 6" id="KW-0472">Membrane</keyword>
<evidence type="ECO:0000313" key="7">
    <source>
        <dbReference type="EMBL" id="VDP17864.1"/>
    </source>
</evidence>
<feature type="transmembrane region" description="Helical" evidence="6">
    <location>
        <begin position="109"/>
        <end position="129"/>
    </location>
</feature>
<gene>
    <name evidence="7" type="ORF">SBAD_LOCUS8552</name>
</gene>
<comment type="subcellular location">
    <subcellularLocation>
        <location evidence="1">Membrane</location>
        <topology evidence="1">Multi-pass membrane protein</topology>
    </subcellularLocation>
</comment>
<feature type="transmembrane region" description="Helical" evidence="6">
    <location>
        <begin position="75"/>
        <end position="97"/>
    </location>
</feature>
<evidence type="ECO:0000313" key="8">
    <source>
        <dbReference type="Proteomes" id="UP000270296"/>
    </source>
</evidence>
<keyword evidence="4 6" id="KW-1133">Transmembrane helix</keyword>
<comment type="similarity">
    <text evidence="2">Belongs to the acetate uptake transporter (AceTr) (TC 2.A.96) family.</text>
</comment>
<dbReference type="InterPro" id="IPR000791">
    <property type="entry name" value="Gpr1/Fun34/SatP-like"/>
</dbReference>
<keyword evidence="3 6" id="KW-0812">Transmembrane</keyword>
<dbReference type="EMBL" id="UZAM01011720">
    <property type="protein sequence ID" value="VDP17864.1"/>
    <property type="molecule type" value="Genomic_DNA"/>
</dbReference>
<organism evidence="9">
    <name type="scientific">Soboliphyme baturini</name>
    <dbReference type="NCBI Taxonomy" id="241478"/>
    <lineage>
        <taxon>Eukaryota</taxon>
        <taxon>Metazoa</taxon>
        <taxon>Ecdysozoa</taxon>
        <taxon>Nematoda</taxon>
        <taxon>Enoplea</taxon>
        <taxon>Dorylaimia</taxon>
        <taxon>Dioctophymatida</taxon>
        <taxon>Dioctophymatoidea</taxon>
        <taxon>Soboliphymatidae</taxon>
        <taxon>Soboliphyme</taxon>
    </lineage>
</organism>
<dbReference type="GO" id="GO:0071422">
    <property type="term" value="P:succinate transmembrane transport"/>
    <property type="evidence" value="ECO:0007669"/>
    <property type="project" value="TreeGrafter"/>
</dbReference>